<keyword evidence="1" id="KW-0813">Transport</keyword>
<dbReference type="AlphaFoldDB" id="A0A3P3YMR9"/>
<evidence type="ECO:0000313" key="6">
    <source>
        <dbReference type="EMBL" id="SPR01521.1"/>
    </source>
</evidence>
<geneLocation type="mitochondrion" evidence="6"/>
<evidence type="ECO:0000256" key="2">
    <source>
        <dbReference type="ARBA" id="ARBA00022927"/>
    </source>
</evidence>
<dbReference type="Pfam" id="PF12783">
    <property type="entry name" value="Sec7-like_HUS"/>
    <property type="match status" value="1"/>
</dbReference>
<evidence type="ECO:0000259" key="4">
    <source>
        <dbReference type="Pfam" id="PF12783"/>
    </source>
</evidence>
<gene>
    <name evidence="6" type="ORF">PLBR_LOCUS8736</name>
</gene>
<proteinExistence type="predicted"/>
<reference evidence="6 7" key="1">
    <citation type="submission" date="2018-03" db="EMBL/GenBank/DDBJ databases">
        <authorList>
            <person name="Fogelqvist J."/>
        </authorList>
    </citation>
    <scope>NUCLEOTIDE SEQUENCE [LARGE SCALE GENOMIC DNA]</scope>
</reference>
<evidence type="ECO:0000256" key="1">
    <source>
        <dbReference type="ARBA" id="ARBA00022448"/>
    </source>
</evidence>
<sequence length="1194" mass="128532">MAAAAVAEDGLNRIVRTCGWRQGAIKGAAQASLAAIRGQPRLTKAVFDGLSAAVASQSNALVEIALDTFNQLLAKNAVISVHDISIDSPTDLVTVDEVLSVVHPAIATANNTVKNHGLKVVLTAASSTTSRMHLDSVVVCVRTCFDVYARNDNAQNQAMASATLTQILTTMVDRYETFPVRPADEADVANVVRNLVDTVAIELGEESAPISSPPDMIQEVLTALRTILRLSMKRIVPYVDGPDVRQQTFAREMILLILRNAGPRFRSNPVVAEVLNEYLVGPFISHCVSPSARDFRLAVSVLGSIAESFSRTLPNGLALAVNHLMSVVLEGSLRQESHVLILLELLAYLSFRPQVLGDLFIPRASHPSAAKLFTSVLKMLQGAISSAVEQSSSSSSRAHPVIVQAVRALGLIAASLRKFIQSITTSPDAPLRRDSGVGIGLHLLPESSPPPPGRALRSARTSIDLSTAKEGIATLLVNGWPPALAALGVATEHCALDAETWRRCIDSYREFVLLSMAMGAVVARTAFVQSLVNSTKLFAPATMVSGTTSSLTASHRYVIEIVLDLGLNHGRDLDESWEAVLQFLWNLERSPAIDRALMEHLQSVYLATPKLPQGAFIHYCVSICAISTQELALGGTQTIDRIAKIVILNLDRDVDTILQMWAIVRMHFVQACNQSPTKQAEKVINAVGTILDAAFSRQASAEVAKLQGQFVDVFVSIMGARHSSTLWHRVIACLAGLVPVHISSIQSAWHGILVVLTFASKEKQIETVMLILNMVSFLCRAHLTKLNNDELNELVTVLDVMAHCEFPLVQLHAVALMGFITDHVIRNVGEVGADHDALNNLILSVVRSLIMAIGSDLPVSPPTLNALREMLDVLAGAHGDVVWARIQDNTVVPYMNRILSTTVTAEQSASTSIVDEFSNVYTALVDGVTAVALELYPASSPFIPALLRFLQLAIQTPIQFASGAISCLKRVVDAPLTIADRNRAFGSVAELLETMLAAPPAVVPLGLVAQSMLTQLLTNPSTPLVVTDVQQVECLVEPVQAVLRVAVDLHDNPSDDHDLADLESVCVSALIRLCRAASTQWPDFATRTLVGVFDLCSEVRSEAASATVRLCRDQSVCLVLQAMLTAPSDFWAAFASDGAQRSETLVAYVLSDDERVRDCLRRVLASRVDATLSRRSSDAGVGPPVVHPAVVSVE</sequence>
<dbReference type="InterPro" id="IPR016024">
    <property type="entry name" value="ARM-type_fold"/>
</dbReference>
<feature type="domain" description="Mon2/Sec7/BIG1-like HDS" evidence="3">
    <location>
        <begin position="704"/>
        <end position="773"/>
    </location>
</feature>
<feature type="domain" description="Mon2/Sec7/BIG1-like HUS" evidence="4">
    <location>
        <begin position="219"/>
        <end position="361"/>
    </location>
</feature>
<dbReference type="InterPro" id="IPR015403">
    <property type="entry name" value="Mon2/Sec7/BIG1-like_HDS"/>
</dbReference>
<accession>A0A3P3YMR9</accession>
<dbReference type="Pfam" id="PF09324">
    <property type="entry name" value="Sec7-like_HDS"/>
    <property type="match status" value="1"/>
</dbReference>
<evidence type="ECO:0000259" key="5">
    <source>
        <dbReference type="Pfam" id="PF16213"/>
    </source>
</evidence>
<protein>
    <submittedName>
        <fullName evidence="6">Uncharacterized protein</fullName>
    </submittedName>
</protein>
<dbReference type="SUPFAM" id="SSF48371">
    <property type="entry name" value="ARM repeat"/>
    <property type="match status" value="1"/>
</dbReference>
<evidence type="ECO:0000259" key="3">
    <source>
        <dbReference type="Pfam" id="PF09324"/>
    </source>
</evidence>
<dbReference type="EMBL" id="OVEO01000018">
    <property type="protein sequence ID" value="SPR01521.1"/>
    <property type="molecule type" value="Genomic_DNA"/>
</dbReference>
<dbReference type="GO" id="GO:0015031">
    <property type="term" value="P:protein transport"/>
    <property type="evidence" value="ECO:0007669"/>
    <property type="project" value="UniProtKB-KW"/>
</dbReference>
<dbReference type="PANTHER" id="PTHR10663:SF321">
    <property type="entry name" value="PLECKSTRIN DOMAIN-CONTAINING PROTEIN"/>
    <property type="match status" value="1"/>
</dbReference>
<name>A0A3P3YMR9_PLABS</name>
<dbReference type="InterPro" id="IPR032691">
    <property type="entry name" value="Mon2/Sec7/BIG1-like_HUS"/>
</dbReference>
<evidence type="ECO:0000313" key="7">
    <source>
        <dbReference type="Proteomes" id="UP000290189"/>
    </source>
</evidence>
<keyword evidence="2" id="KW-0653">Protein transport</keyword>
<dbReference type="Pfam" id="PF16213">
    <property type="entry name" value="DCB"/>
    <property type="match status" value="1"/>
</dbReference>
<dbReference type="PANTHER" id="PTHR10663">
    <property type="entry name" value="GUANYL-NUCLEOTIDE EXCHANGE FACTOR"/>
    <property type="match status" value="1"/>
</dbReference>
<feature type="domain" description="Mon2/Sec7/BIG1-like dimerisation and cyclophilin-binding" evidence="5">
    <location>
        <begin position="43"/>
        <end position="175"/>
    </location>
</feature>
<keyword evidence="6" id="KW-0496">Mitochondrion</keyword>
<dbReference type="InterPro" id="IPR032629">
    <property type="entry name" value="DCB_dom"/>
</dbReference>
<organism evidence="6 7">
    <name type="scientific">Plasmodiophora brassicae</name>
    <name type="common">Clubroot disease agent</name>
    <dbReference type="NCBI Taxonomy" id="37360"/>
    <lineage>
        <taxon>Eukaryota</taxon>
        <taxon>Sar</taxon>
        <taxon>Rhizaria</taxon>
        <taxon>Endomyxa</taxon>
        <taxon>Phytomyxea</taxon>
        <taxon>Plasmodiophorida</taxon>
        <taxon>Plasmodiophoridae</taxon>
        <taxon>Plasmodiophora</taxon>
    </lineage>
</organism>
<dbReference type="Proteomes" id="UP000290189">
    <property type="component" value="Unassembled WGS sequence"/>
</dbReference>